<keyword evidence="1" id="KW-0472">Membrane</keyword>
<dbReference type="AlphaFoldDB" id="A0A9E7SN96"/>
<feature type="transmembrane region" description="Helical" evidence="1">
    <location>
        <begin position="38"/>
        <end position="59"/>
    </location>
</feature>
<gene>
    <name evidence="2" type="ORF">NF865_07630</name>
</gene>
<keyword evidence="3" id="KW-1185">Reference proteome</keyword>
<dbReference type="RefSeq" id="WP_253304153.1">
    <property type="nucleotide sequence ID" value="NZ_CP099582.1"/>
</dbReference>
<dbReference type="Proteomes" id="UP001055732">
    <property type="component" value="Chromosome"/>
</dbReference>
<keyword evidence="1" id="KW-0812">Transmembrane</keyword>
<keyword evidence="1" id="KW-1133">Transmembrane helix</keyword>
<evidence type="ECO:0000313" key="2">
    <source>
        <dbReference type="EMBL" id="USS40196.1"/>
    </source>
</evidence>
<reference evidence="2" key="2">
    <citation type="submission" date="2022-06" db="EMBL/GenBank/DDBJ databases">
        <authorList>
            <person name="Park Y.-J."/>
        </authorList>
    </citation>
    <scope>NUCLEOTIDE SEQUENCE</scope>
    <source>
        <strain evidence="2">TY</strain>
    </source>
</reference>
<evidence type="ECO:0000256" key="1">
    <source>
        <dbReference type="SAM" id="Phobius"/>
    </source>
</evidence>
<dbReference type="EMBL" id="CP099582">
    <property type="protein sequence ID" value="USS40196.1"/>
    <property type="molecule type" value="Genomic_DNA"/>
</dbReference>
<name>A0A9E7SN96_THEAG</name>
<evidence type="ECO:0000313" key="3">
    <source>
        <dbReference type="Proteomes" id="UP001055732"/>
    </source>
</evidence>
<accession>A0A9E7SN96</accession>
<proteinExistence type="predicted"/>
<protein>
    <submittedName>
        <fullName evidence="2">Uncharacterized protein</fullName>
    </submittedName>
</protein>
<organism evidence="2 3">
    <name type="scientific">Thermococcus aggregans</name>
    <dbReference type="NCBI Taxonomy" id="110163"/>
    <lineage>
        <taxon>Archaea</taxon>
        <taxon>Methanobacteriati</taxon>
        <taxon>Methanobacteriota</taxon>
        <taxon>Thermococci</taxon>
        <taxon>Thermococcales</taxon>
        <taxon>Thermococcaceae</taxon>
        <taxon>Thermococcus</taxon>
    </lineage>
</organism>
<sequence length="63" mass="6683">MLFVVLAFAATEDLWLPSMLIVSAVVGAVLGEDWLGKALLAVEGFVPGTMLFSVIYSALHAKC</sequence>
<dbReference type="KEGG" id="tagg:NF865_07630"/>
<reference evidence="2" key="1">
    <citation type="journal article" date="1998" name="Int. J. Syst. Bacteriol. 48 Pt">
        <title>Thermococcus guaymasensis sp. nov. and Thermococcus aggregans sp. nov., two novel thermophilic archaea isolated from the Guaymas Basin hydrothermal vent site.</title>
        <authorList>
            <person name="Canganella F."/>
            <person name="Jones W.J."/>
            <person name="Gambacorta A."/>
            <person name="Antranikian G."/>
        </authorList>
    </citation>
    <scope>NUCLEOTIDE SEQUENCE</scope>
    <source>
        <strain evidence="2">TY</strain>
    </source>
</reference>